<gene>
    <name evidence="3" type="ORF">K2173_020624</name>
</gene>
<feature type="compositionally biased region" description="Polar residues" evidence="1">
    <location>
        <begin position="403"/>
        <end position="417"/>
    </location>
</feature>
<dbReference type="PANTHER" id="PTHR34568">
    <property type="entry name" value="RRM DOMAIN-CONTAINING PROTEIN"/>
    <property type="match status" value="1"/>
</dbReference>
<dbReference type="EMBL" id="JAIWQS010000005">
    <property type="protein sequence ID" value="KAJ8766108.1"/>
    <property type="molecule type" value="Genomic_DNA"/>
</dbReference>
<protein>
    <recommendedName>
        <fullName evidence="2">AT3G52170-like helix-turn-helix domain-containing protein</fullName>
    </recommendedName>
</protein>
<sequence length="485" mass="53281">MHAIKGGWVGQTFALAKCNESGGRKSRIRRSKEERKEMVESFIKKYQSLNSGNFPSLNLTHKEVGGSFYTVREIVREIIQENRVLGPGKSLLGLQNADQLLEQHPLGTISTGPRIPDSISPNGTAVVSDHGQHIIEESETISIGTCTEPQLLGFESEQMINGSLVTTENEESDKPKVEVIQLNELLETEETGREVPSSRAKVIQVEDVVAPQQLGFDSGGRVTKENEKSDEPKVEVIQLNDVSETEETSKEVEASSAKVTQLEDVIVETFPLRPFPESAEKSDESSTEVKPFDETFKETDMERVQLESGKNIYHIDEITGSTSSSLVAYEEVEAMVSPILEGNSGLGTEKALRDPVLESSSSSSTRQGIANDTHEILVEAILYQPDEAVAETNDLKAQIVGQAKSSDGASTRTSSGKLVTHEVDRESKADVQHRYNLPKGNNPQLDRINLGSWDGASKSPVEAETNPFWAIFKGFVTAFVKFWSE</sequence>
<proteinExistence type="predicted"/>
<dbReference type="AlphaFoldDB" id="A0AAV8TH85"/>
<dbReference type="Pfam" id="PF25896">
    <property type="entry name" value="HTH_AT3G52170"/>
    <property type="match status" value="1"/>
</dbReference>
<evidence type="ECO:0000313" key="3">
    <source>
        <dbReference type="EMBL" id="KAJ8766108.1"/>
    </source>
</evidence>
<comment type="caution">
    <text evidence="3">The sequence shown here is derived from an EMBL/GenBank/DDBJ whole genome shotgun (WGS) entry which is preliminary data.</text>
</comment>
<evidence type="ECO:0000259" key="2">
    <source>
        <dbReference type="Pfam" id="PF25896"/>
    </source>
</evidence>
<dbReference type="PANTHER" id="PTHR34568:SF1">
    <property type="entry name" value="DNA BINDING PROTEIN"/>
    <property type="match status" value="1"/>
</dbReference>
<name>A0AAV8TH85_9ROSI</name>
<dbReference type="InterPro" id="IPR058942">
    <property type="entry name" value="AT3G52170-like"/>
</dbReference>
<reference evidence="3 4" key="1">
    <citation type="submission" date="2021-09" db="EMBL/GenBank/DDBJ databases">
        <title>Genomic insights and catalytic innovation underlie evolution of tropane alkaloids biosynthesis.</title>
        <authorList>
            <person name="Wang Y.-J."/>
            <person name="Tian T."/>
            <person name="Huang J.-P."/>
            <person name="Huang S.-X."/>
        </authorList>
    </citation>
    <scope>NUCLEOTIDE SEQUENCE [LARGE SCALE GENOMIC DNA]</scope>
    <source>
        <strain evidence="3">KIB-2018</strain>
        <tissue evidence="3">Leaf</tissue>
    </source>
</reference>
<dbReference type="InterPro" id="IPR058941">
    <property type="entry name" value="HTH_AT3G52170-like"/>
</dbReference>
<evidence type="ECO:0000256" key="1">
    <source>
        <dbReference type="SAM" id="MobiDB-lite"/>
    </source>
</evidence>
<accession>A0AAV8TH85</accession>
<feature type="region of interest" description="Disordered" evidence="1">
    <location>
        <begin position="403"/>
        <end position="451"/>
    </location>
</feature>
<feature type="compositionally biased region" description="Basic and acidic residues" evidence="1">
    <location>
        <begin position="419"/>
        <end position="433"/>
    </location>
</feature>
<organism evidence="3 4">
    <name type="scientific">Erythroxylum novogranatense</name>
    <dbReference type="NCBI Taxonomy" id="1862640"/>
    <lineage>
        <taxon>Eukaryota</taxon>
        <taxon>Viridiplantae</taxon>
        <taxon>Streptophyta</taxon>
        <taxon>Embryophyta</taxon>
        <taxon>Tracheophyta</taxon>
        <taxon>Spermatophyta</taxon>
        <taxon>Magnoliopsida</taxon>
        <taxon>eudicotyledons</taxon>
        <taxon>Gunneridae</taxon>
        <taxon>Pentapetalae</taxon>
        <taxon>rosids</taxon>
        <taxon>fabids</taxon>
        <taxon>Malpighiales</taxon>
        <taxon>Erythroxylaceae</taxon>
        <taxon>Erythroxylum</taxon>
    </lineage>
</organism>
<evidence type="ECO:0000313" key="4">
    <source>
        <dbReference type="Proteomes" id="UP001159364"/>
    </source>
</evidence>
<dbReference type="Proteomes" id="UP001159364">
    <property type="component" value="Linkage Group LG05"/>
</dbReference>
<feature type="domain" description="AT3G52170-like helix-turn-helix" evidence="2">
    <location>
        <begin position="31"/>
        <end position="79"/>
    </location>
</feature>
<keyword evidence="4" id="KW-1185">Reference proteome</keyword>